<feature type="transmembrane region" description="Helical" evidence="7">
    <location>
        <begin position="127"/>
        <end position="147"/>
    </location>
</feature>
<feature type="transmembrane region" description="Helical" evidence="7">
    <location>
        <begin position="248"/>
        <end position="265"/>
    </location>
</feature>
<reference evidence="9" key="1">
    <citation type="journal article" date="2013" name="Genetics">
        <title>The draft genome and transcriptome of Panagrellus redivivus are shaped by the harsh demands of a free-living lifestyle.</title>
        <authorList>
            <person name="Srinivasan J."/>
            <person name="Dillman A.R."/>
            <person name="Macchietto M.G."/>
            <person name="Heikkinen L."/>
            <person name="Lakso M."/>
            <person name="Fracchia K.M."/>
            <person name="Antoshechkin I."/>
            <person name="Mortazavi A."/>
            <person name="Wong G."/>
            <person name="Sternberg P.W."/>
        </authorList>
    </citation>
    <scope>NUCLEOTIDE SEQUENCE [LARGE SCALE GENOMIC DNA]</scope>
    <source>
        <strain evidence="9">MT8872</strain>
    </source>
</reference>
<feature type="transmembrane region" description="Helical" evidence="7">
    <location>
        <begin position="307"/>
        <end position="325"/>
    </location>
</feature>
<dbReference type="Proteomes" id="UP000492821">
    <property type="component" value="Unassembled WGS sequence"/>
</dbReference>
<dbReference type="PRINTS" id="PR00237">
    <property type="entry name" value="GPCRRHODOPSN"/>
</dbReference>
<evidence type="ECO:0000256" key="4">
    <source>
        <dbReference type="ARBA" id="ARBA00023136"/>
    </source>
</evidence>
<evidence type="ECO:0000256" key="5">
    <source>
        <dbReference type="RuleBase" id="RU000688"/>
    </source>
</evidence>
<dbReference type="PROSITE" id="PS50262">
    <property type="entry name" value="G_PROTEIN_RECEP_F1_2"/>
    <property type="match status" value="1"/>
</dbReference>
<dbReference type="WBParaSite" id="Pan_g9736.t1">
    <property type="protein sequence ID" value="Pan_g9736.t1"/>
    <property type="gene ID" value="Pan_g9736"/>
</dbReference>
<evidence type="ECO:0000256" key="6">
    <source>
        <dbReference type="SAM" id="MobiDB-lite"/>
    </source>
</evidence>
<feature type="domain" description="G-protein coupled receptors family 1 profile" evidence="8">
    <location>
        <begin position="129"/>
        <end position="415"/>
    </location>
</feature>
<feature type="region of interest" description="Disordered" evidence="6">
    <location>
        <begin position="1"/>
        <end position="41"/>
    </location>
</feature>
<accession>A0A7E4WBJ3</accession>
<comment type="similarity">
    <text evidence="5">Belongs to the G-protein coupled receptor 1 family.</text>
</comment>
<dbReference type="PANTHER" id="PTHR47760">
    <property type="entry name" value="G-PROTEIN COUPLED RECEPTOR B0563.6-LIKE PROTEIN-RELATED"/>
    <property type="match status" value="1"/>
</dbReference>
<dbReference type="InterPro" id="IPR053093">
    <property type="entry name" value="GPCR-like"/>
</dbReference>
<feature type="compositionally biased region" description="Low complexity" evidence="6">
    <location>
        <begin position="23"/>
        <end position="40"/>
    </location>
</feature>
<feature type="transmembrane region" description="Helical" evidence="7">
    <location>
        <begin position="63"/>
        <end position="86"/>
    </location>
</feature>
<evidence type="ECO:0000259" key="8">
    <source>
        <dbReference type="PROSITE" id="PS50262"/>
    </source>
</evidence>
<evidence type="ECO:0000313" key="10">
    <source>
        <dbReference type="WBParaSite" id="Pan_g9736.t1"/>
    </source>
</evidence>
<feature type="compositionally biased region" description="Polar residues" evidence="6">
    <location>
        <begin position="497"/>
        <end position="507"/>
    </location>
</feature>
<dbReference type="GO" id="GO:0016020">
    <property type="term" value="C:membrane"/>
    <property type="evidence" value="ECO:0007669"/>
    <property type="project" value="UniProtKB-SubCell"/>
</dbReference>
<feature type="transmembrane region" description="Helical" evidence="7">
    <location>
        <begin position="159"/>
        <end position="180"/>
    </location>
</feature>
<dbReference type="Gene3D" id="1.20.1070.10">
    <property type="entry name" value="Rhodopsin 7-helix transmembrane proteins"/>
    <property type="match status" value="1"/>
</dbReference>
<keyword evidence="3 7" id="KW-1133">Transmembrane helix</keyword>
<dbReference type="InterPro" id="IPR017452">
    <property type="entry name" value="GPCR_Rhodpsn_7TM"/>
</dbReference>
<comment type="subcellular location">
    <subcellularLocation>
        <location evidence="1">Membrane</location>
    </subcellularLocation>
</comment>
<keyword evidence="5" id="KW-0675">Receptor</keyword>
<feature type="transmembrane region" description="Helical" evidence="7">
    <location>
        <begin position="206"/>
        <end position="227"/>
    </location>
</feature>
<dbReference type="CDD" id="cd14978">
    <property type="entry name" value="7tmA_FMRFamide_R-like"/>
    <property type="match status" value="1"/>
</dbReference>
<dbReference type="AlphaFoldDB" id="A0A7E4WBJ3"/>
<dbReference type="SUPFAM" id="SSF81321">
    <property type="entry name" value="Family A G protein-coupled receptor-like"/>
    <property type="match status" value="1"/>
</dbReference>
<dbReference type="PROSITE" id="PS00237">
    <property type="entry name" value="G_PROTEIN_RECEP_F1_1"/>
    <property type="match status" value="1"/>
</dbReference>
<sequence>MLQDLKKTNTNPDIDDPRHCPLTTNPATTSATSSSTVSVPLDAEDPPTAGLRAARLYLSSPHLCAVTVAAGVVAASATFAVAVAAVHHAPSLLLFGEAVDSHPEAMEKPLISNDTYSTLSQEALIDFYAHAYIMPVILFIGLINQSLNVWTLSTMRSSGYLYLKSAAIAEILSIFSLVPFCMRHAKLIDEHSYIIMWYHAHLELPVINSFITASALCLVVMTVDRWLSIRYPIVFHNSPGTRSRIQGTVAILYVIAFVVFIPSAFQKTLTLSIDFDDPLMRPLYRIERNSELTHSHPFMIYLLFREIIARIAPICVLVLLNLWMIRSLHNHTAVRSANAPLSSVLPQRVRQREADRTRIYVLLFITSATFVACTLPASLLSIIMDSTNKSVKLQIFRAVANCLQVTHYVPHLGLYMICSIEYRHAFCKIFNIKTNATSGAADSPTYRLSTTTVMGRVRNSFRYFPSRRRAASTVKYQAPRKATTTTLLLNNNNNNNRKGSGQPSTRRGTFGSGPADI</sequence>
<dbReference type="GO" id="GO:0004930">
    <property type="term" value="F:G protein-coupled receptor activity"/>
    <property type="evidence" value="ECO:0007669"/>
    <property type="project" value="UniProtKB-KW"/>
</dbReference>
<keyword evidence="9" id="KW-1185">Reference proteome</keyword>
<name>A0A7E4WBJ3_PANRE</name>
<evidence type="ECO:0000256" key="3">
    <source>
        <dbReference type="ARBA" id="ARBA00022989"/>
    </source>
</evidence>
<keyword evidence="4 7" id="KW-0472">Membrane</keyword>
<keyword evidence="5" id="KW-0297">G-protein coupled receptor</keyword>
<keyword evidence="5" id="KW-0807">Transducer</keyword>
<dbReference type="InterPro" id="IPR000276">
    <property type="entry name" value="GPCR_Rhodpsn"/>
</dbReference>
<organism evidence="9 10">
    <name type="scientific">Panagrellus redivivus</name>
    <name type="common">Microworm</name>
    <dbReference type="NCBI Taxonomy" id="6233"/>
    <lineage>
        <taxon>Eukaryota</taxon>
        <taxon>Metazoa</taxon>
        <taxon>Ecdysozoa</taxon>
        <taxon>Nematoda</taxon>
        <taxon>Chromadorea</taxon>
        <taxon>Rhabditida</taxon>
        <taxon>Tylenchina</taxon>
        <taxon>Panagrolaimomorpha</taxon>
        <taxon>Panagrolaimoidea</taxon>
        <taxon>Panagrolaimidae</taxon>
        <taxon>Panagrellus</taxon>
    </lineage>
</organism>
<dbReference type="PANTHER" id="PTHR47760:SF3">
    <property type="entry name" value="G-PROTEIN COUPLED RECEPTOR AH9.1-RELATED"/>
    <property type="match status" value="1"/>
</dbReference>
<feature type="transmembrane region" description="Helical" evidence="7">
    <location>
        <begin position="359"/>
        <end position="384"/>
    </location>
</feature>
<evidence type="ECO:0000256" key="1">
    <source>
        <dbReference type="ARBA" id="ARBA00004370"/>
    </source>
</evidence>
<evidence type="ECO:0000256" key="7">
    <source>
        <dbReference type="SAM" id="Phobius"/>
    </source>
</evidence>
<reference evidence="10" key="2">
    <citation type="submission" date="2020-10" db="UniProtKB">
        <authorList>
            <consortium name="WormBaseParasite"/>
        </authorList>
    </citation>
    <scope>IDENTIFICATION</scope>
</reference>
<keyword evidence="2 5" id="KW-0812">Transmembrane</keyword>
<dbReference type="Pfam" id="PF00001">
    <property type="entry name" value="7tm_1"/>
    <property type="match status" value="1"/>
</dbReference>
<evidence type="ECO:0000313" key="9">
    <source>
        <dbReference type="Proteomes" id="UP000492821"/>
    </source>
</evidence>
<feature type="region of interest" description="Disordered" evidence="6">
    <location>
        <begin position="488"/>
        <end position="517"/>
    </location>
</feature>
<evidence type="ECO:0000256" key="2">
    <source>
        <dbReference type="ARBA" id="ARBA00022692"/>
    </source>
</evidence>
<proteinExistence type="inferred from homology"/>
<protein>
    <submittedName>
        <fullName evidence="10">G_PROTEIN_RECEP_F1_2 domain-containing protein</fullName>
    </submittedName>
</protein>